<proteinExistence type="predicted"/>
<evidence type="ECO:0000259" key="3">
    <source>
        <dbReference type="Pfam" id="PF13087"/>
    </source>
</evidence>
<dbReference type="CDD" id="cd18042">
    <property type="entry name" value="DEXXQc_SETX"/>
    <property type="match status" value="1"/>
</dbReference>
<feature type="domain" description="DNA2/NAM7 helicase-like C-terminal" evidence="3">
    <location>
        <begin position="489"/>
        <end position="726"/>
    </location>
</feature>
<keyword evidence="5" id="KW-1185">Reference proteome</keyword>
<dbReference type="GO" id="GO:0001147">
    <property type="term" value="F:transcription termination site sequence-specific DNA binding"/>
    <property type="evidence" value="ECO:0007669"/>
    <property type="project" value="TreeGrafter"/>
</dbReference>
<dbReference type="PANTHER" id="PTHR10887">
    <property type="entry name" value="DNA2/NAM7 HELICASE FAMILY"/>
    <property type="match status" value="1"/>
</dbReference>
<accession>A0AAV7IK08</accession>
<dbReference type="InterPro" id="IPR027417">
    <property type="entry name" value="P-loop_NTPase"/>
</dbReference>
<dbReference type="PANTHER" id="PTHR10887:SF495">
    <property type="entry name" value="HELICASE SENATAXIN ISOFORM X1-RELATED"/>
    <property type="match status" value="1"/>
</dbReference>
<dbReference type="SUPFAM" id="SSF52540">
    <property type="entry name" value="P-loop containing nucleoside triphosphate hydrolases"/>
    <property type="match status" value="1"/>
</dbReference>
<comment type="caution">
    <text evidence="4">The sequence shown here is derived from an EMBL/GenBank/DDBJ whole genome shotgun (WGS) entry which is preliminary data.</text>
</comment>
<dbReference type="Pfam" id="PF13086">
    <property type="entry name" value="AAA_11"/>
    <property type="match status" value="2"/>
</dbReference>
<dbReference type="CDD" id="cd18808">
    <property type="entry name" value="SF1_C_Upf1"/>
    <property type="match status" value="1"/>
</dbReference>
<evidence type="ECO:0000313" key="4">
    <source>
        <dbReference type="EMBL" id="KAH0553988.1"/>
    </source>
</evidence>
<dbReference type="InterPro" id="IPR047187">
    <property type="entry name" value="SF1_C_Upf1"/>
</dbReference>
<dbReference type="Proteomes" id="UP000826195">
    <property type="component" value="Unassembled WGS sequence"/>
</dbReference>
<dbReference type="Pfam" id="PF13087">
    <property type="entry name" value="AAA_12"/>
    <property type="match status" value="1"/>
</dbReference>
<dbReference type="InterPro" id="IPR045055">
    <property type="entry name" value="DNA2/NAM7-like"/>
</dbReference>
<protein>
    <submittedName>
        <fullName evidence="4">Uncharacterized protein</fullName>
    </submittedName>
</protein>
<dbReference type="GO" id="GO:0006369">
    <property type="term" value="P:termination of RNA polymerase II transcription"/>
    <property type="evidence" value="ECO:0007669"/>
    <property type="project" value="TreeGrafter"/>
</dbReference>
<evidence type="ECO:0000313" key="5">
    <source>
        <dbReference type="Proteomes" id="UP000826195"/>
    </source>
</evidence>
<dbReference type="GO" id="GO:0004386">
    <property type="term" value="F:helicase activity"/>
    <property type="evidence" value="ECO:0007669"/>
    <property type="project" value="InterPro"/>
</dbReference>
<evidence type="ECO:0000259" key="2">
    <source>
        <dbReference type="Pfam" id="PF13086"/>
    </source>
</evidence>
<gene>
    <name evidence="4" type="ORF">KQX54_006843</name>
</gene>
<evidence type="ECO:0000256" key="1">
    <source>
        <dbReference type="SAM" id="MobiDB-lite"/>
    </source>
</evidence>
<dbReference type="AlphaFoldDB" id="A0AAV7IK08"/>
<dbReference type="Gene3D" id="3.40.50.300">
    <property type="entry name" value="P-loop containing nucleotide triphosphate hydrolases"/>
    <property type="match status" value="3"/>
</dbReference>
<dbReference type="InterPro" id="IPR041679">
    <property type="entry name" value="DNA2/NAM7-like_C"/>
</dbReference>
<feature type="region of interest" description="Disordered" evidence="1">
    <location>
        <begin position="621"/>
        <end position="673"/>
    </location>
</feature>
<feature type="domain" description="DNA2/NAM7 helicase helicase" evidence="2">
    <location>
        <begin position="395"/>
        <end position="482"/>
    </location>
</feature>
<dbReference type="GO" id="GO:0016604">
    <property type="term" value="C:nuclear body"/>
    <property type="evidence" value="ECO:0007669"/>
    <property type="project" value="TreeGrafter"/>
</dbReference>
<reference evidence="4 5" key="1">
    <citation type="journal article" date="2021" name="J. Hered.">
        <title>A chromosome-level genome assembly of the parasitoid wasp, Cotesia glomerata (Hymenoptera: Braconidae).</title>
        <authorList>
            <person name="Pinto B.J."/>
            <person name="Weis J.J."/>
            <person name="Gamble T."/>
            <person name="Ode P.J."/>
            <person name="Paul R."/>
            <person name="Zaspel J.M."/>
        </authorList>
    </citation>
    <scope>NUCLEOTIDE SEQUENCE [LARGE SCALE GENOMIC DNA]</scope>
    <source>
        <strain evidence="4">CgM1</strain>
    </source>
</reference>
<organism evidence="4 5">
    <name type="scientific">Cotesia glomerata</name>
    <name type="common">Lepidopteran parasitic wasp</name>
    <name type="synonym">Apanteles glomeratus</name>
    <dbReference type="NCBI Taxonomy" id="32391"/>
    <lineage>
        <taxon>Eukaryota</taxon>
        <taxon>Metazoa</taxon>
        <taxon>Ecdysozoa</taxon>
        <taxon>Arthropoda</taxon>
        <taxon>Hexapoda</taxon>
        <taxon>Insecta</taxon>
        <taxon>Pterygota</taxon>
        <taxon>Neoptera</taxon>
        <taxon>Endopterygota</taxon>
        <taxon>Hymenoptera</taxon>
        <taxon>Apocrita</taxon>
        <taxon>Ichneumonoidea</taxon>
        <taxon>Braconidae</taxon>
        <taxon>Microgastrinae</taxon>
        <taxon>Cotesia</taxon>
    </lineage>
</organism>
<sequence length="774" mass="87754">MFENEDEELQFALLLSRLDLKNNSSKSSDLKSISSLLDQDSYDSIRKEFFYQIFQWESSWTFDNSYKDVPPSVIDSIPMNPVKLVYSSFQEYQKIFLPPILSEFWYTLRDDIAEDAKKKKKPSTITAPIRESSYEFIRVSNKSDDLTRRLTRFKVTATVPRNIKDNKLENKYPGRGDFVIIKYTTKKTEDFGYIEEVSRDGNRWSSSTTLTYVILTKLCSQSELSGSVTLVTVDWILSYLTHVDSLENISQSPLIKLILKPDIDSFRLMPCLTILPIVTKDTLNSKQLEIMSRVVTTVESRTPGICLIQGPPGTGKSTVIKNIIASVLSRKLTPRVLVCAPSNKAIDELVQRLLAIQPLMEDQNIPWDIVRVGREDKIHKSVKSVSLLNLRKSRFSSVTREQAAEEHILNNANIIACTLTSCYTSYRMKAVFGTNRLNIPFCIIDEASQATEILTLVPLMFSINRLILVGDPQQLPPTVLSQKAKEYGYDQSLFARAQKIFESESENPIVMLDTQYRMVNAIAEWPNRYFYRGAIKNAASVAPLNFCNYKVLNHSYSQDSDGHSNPDEATLVAEIVKALIEKNKSITSDKEIVSIGVITPYKRQCMLINDLLNPPEVKKLLKKDAGDDNPDKENDDGGKENTDTDEKVSNVEDSNKEKKDEIQGEKDDTPKRKKIEVNTVDSFQGSECDIIVMSCVRSEGIGFVKDPHRLCVSVTRAKHSLIMCGNFNTFRINETWENLLNDAQSRGVYVDISKDGIQAITSHIVVNHNNSFFF</sequence>
<dbReference type="InterPro" id="IPR041677">
    <property type="entry name" value="DNA2/NAM7_AAA_11"/>
</dbReference>
<feature type="compositionally biased region" description="Basic and acidic residues" evidence="1">
    <location>
        <begin position="621"/>
        <end position="670"/>
    </location>
</feature>
<feature type="domain" description="DNA2/NAM7 helicase helicase" evidence="2">
    <location>
        <begin position="283"/>
        <end position="393"/>
    </location>
</feature>
<dbReference type="EMBL" id="JAHXZJ010001119">
    <property type="protein sequence ID" value="KAH0553988.1"/>
    <property type="molecule type" value="Genomic_DNA"/>
</dbReference>
<name>A0AAV7IK08_COTGL</name>